<sequence>MIKVEVTMEILQVAQHADDLDRASAFYEMLLGGPPAACNTTAGVLYFNVGRSRLLLDAAAPSCTFSFLVDDVRQSIERMHTLGVEVVDEPHVVFTHTDDTLGPAGNDEWLALIRDSEGNTVGLISHEPRHDP</sequence>
<evidence type="ECO:0000313" key="3">
    <source>
        <dbReference type="Proteomes" id="UP000537260"/>
    </source>
</evidence>
<evidence type="ECO:0000259" key="1">
    <source>
        <dbReference type="PROSITE" id="PS51819"/>
    </source>
</evidence>
<proteinExistence type="predicted"/>
<evidence type="ECO:0000313" key="2">
    <source>
        <dbReference type="EMBL" id="NYJ20668.1"/>
    </source>
</evidence>
<dbReference type="RefSeq" id="WP_246318400.1">
    <property type="nucleotide sequence ID" value="NZ_JACCFM010000001.1"/>
</dbReference>
<comment type="caution">
    <text evidence="2">The sequence shown here is derived from an EMBL/GenBank/DDBJ whole genome shotgun (WGS) entry which is preliminary data.</text>
</comment>
<accession>A0A7Z0EFP8</accession>
<dbReference type="Proteomes" id="UP000537260">
    <property type="component" value="Unassembled WGS sequence"/>
</dbReference>
<protein>
    <submittedName>
        <fullName evidence="2">Methylmalonyl-CoA/ethylmalonyl-CoA epimerase</fullName>
        <ecNumber evidence="2">5.1.99.1</ecNumber>
    </submittedName>
</protein>
<dbReference type="EC" id="5.1.99.1" evidence="2"/>
<dbReference type="EMBL" id="JACCFM010000001">
    <property type="protein sequence ID" value="NYJ20668.1"/>
    <property type="molecule type" value="Genomic_DNA"/>
</dbReference>
<name>A0A7Z0EFP8_9MICO</name>
<dbReference type="GO" id="GO:0004493">
    <property type="term" value="F:methylmalonyl-CoA epimerase activity"/>
    <property type="evidence" value="ECO:0007669"/>
    <property type="project" value="UniProtKB-EC"/>
</dbReference>
<keyword evidence="3" id="KW-1185">Reference proteome</keyword>
<dbReference type="AlphaFoldDB" id="A0A7Z0EFP8"/>
<dbReference type="InterPro" id="IPR037523">
    <property type="entry name" value="VOC_core"/>
</dbReference>
<dbReference type="PROSITE" id="PS51819">
    <property type="entry name" value="VOC"/>
    <property type="match status" value="1"/>
</dbReference>
<organism evidence="2 3">
    <name type="scientific">Glaciibacter psychrotolerans</name>
    <dbReference type="NCBI Taxonomy" id="670054"/>
    <lineage>
        <taxon>Bacteria</taxon>
        <taxon>Bacillati</taxon>
        <taxon>Actinomycetota</taxon>
        <taxon>Actinomycetes</taxon>
        <taxon>Micrococcales</taxon>
        <taxon>Microbacteriaceae</taxon>
        <taxon>Glaciibacter</taxon>
    </lineage>
</organism>
<dbReference type="Gene3D" id="3.10.180.10">
    <property type="entry name" value="2,3-Dihydroxybiphenyl 1,2-Dioxygenase, domain 1"/>
    <property type="match status" value="1"/>
</dbReference>
<feature type="domain" description="VOC" evidence="1">
    <location>
        <begin position="9"/>
        <end position="126"/>
    </location>
</feature>
<keyword evidence="2" id="KW-0413">Isomerase</keyword>
<dbReference type="SUPFAM" id="SSF54593">
    <property type="entry name" value="Glyoxalase/Bleomycin resistance protein/Dihydroxybiphenyl dioxygenase"/>
    <property type="match status" value="1"/>
</dbReference>
<gene>
    <name evidence="2" type="ORF">HNR05_002459</name>
</gene>
<reference evidence="2 3" key="1">
    <citation type="submission" date="2020-07" db="EMBL/GenBank/DDBJ databases">
        <title>Sequencing the genomes of 1000 actinobacteria strains.</title>
        <authorList>
            <person name="Klenk H.-P."/>
        </authorList>
    </citation>
    <scope>NUCLEOTIDE SEQUENCE [LARGE SCALE GENOMIC DNA]</scope>
    <source>
        <strain evidence="2 3">LI1</strain>
    </source>
</reference>
<dbReference type="InterPro" id="IPR029068">
    <property type="entry name" value="Glyas_Bleomycin-R_OHBP_Dase"/>
</dbReference>